<reference evidence="2 3" key="1">
    <citation type="submission" date="2022-11" db="EMBL/GenBank/DDBJ databases">
        <title>Minimal conservation of predation-associated metabolite biosynthetic gene clusters underscores biosynthetic potential of Myxococcota including descriptions for ten novel species: Archangium lansinium sp. nov., Myxococcus landrumus sp. nov., Nannocystis bai.</title>
        <authorList>
            <person name="Ahearne A."/>
            <person name="Stevens C."/>
            <person name="Dowd S."/>
        </authorList>
    </citation>
    <scope>NUCLEOTIDE SEQUENCE [LARGE SCALE GENOMIC DNA]</scope>
    <source>
        <strain evidence="2 3">NCWAL01</strain>
    </source>
</reference>
<evidence type="ECO:0000259" key="1">
    <source>
        <dbReference type="Pfam" id="PF05050"/>
    </source>
</evidence>
<dbReference type="Proteomes" id="UP001221838">
    <property type="component" value="Unassembled WGS sequence"/>
</dbReference>
<keyword evidence="3" id="KW-1185">Reference proteome</keyword>
<dbReference type="EMBL" id="JAQNDM010000002">
    <property type="protein sequence ID" value="MDC0708315.1"/>
    <property type="molecule type" value="Genomic_DNA"/>
</dbReference>
<dbReference type="InterPro" id="IPR006342">
    <property type="entry name" value="FkbM_mtfrase"/>
</dbReference>
<dbReference type="InterPro" id="IPR052514">
    <property type="entry name" value="SAM-dependent_MTase"/>
</dbReference>
<evidence type="ECO:0000313" key="2">
    <source>
        <dbReference type="EMBL" id="MDC0708315.1"/>
    </source>
</evidence>
<dbReference type="GO" id="GO:0008168">
    <property type="term" value="F:methyltransferase activity"/>
    <property type="evidence" value="ECO:0007669"/>
    <property type="project" value="UniProtKB-KW"/>
</dbReference>
<comment type="caution">
    <text evidence="2">The sequence shown here is derived from an EMBL/GenBank/DDBJ whole genome shotgun (WGS) entry which is preliminary data.</text>
</comment>
<accession>A0ABT5D3R2</accession>
<dbReference type="NCBIfam" id="TIGR01444">
    <property type="entry name" value="fkbM_fam"/>
    <property type="match status" value="1"/>
</dbReference>
<dbReference type="SUPFAM" id="SSF53335">
    <property type="entry name" value="S-adenosyl-L-methionine-dependent methyltransferases"/>
    <property type="match status" value="1"/>
</dbReference>
<evidence type="ECO:0000313" key="3">
    <source>
        <dbReference type="Proteomes" id="UP001221838"/>
    </source>
</evidence>
<feature type="domain" description="Methyltransferase FkbM" evidence="1">
    <location>
        <begin position="63"/>
        <end position="219"/>
    </location>
</feature>
<sequence length="258" mass="28483">MFADLIPPSVAVDAVRVSTDVGELWLPADDRVILPYMKSSGTWEPGEAQMLRSLLQPNSRFLDVGANVGYFSALAAKLCPQGTIDAVEPEPRSVSLLRLNLWTLAPHARVWPVGLGLRRGIAALRTEEGNPGNTFVEEDSPRASRLTALVCGDELFAGRRFDVIKVDVQGYEPEVIRGLEETLRQSGNVSLVVEFFPEALRQRGLSPSEVLRLYRGMGFERLADVAGRLLRLDDEELLSMCQSSGKNGFVNLLLRKTF</sequence>
<dbReference type="GO" id="GO:0032259">
    <property type="term" value="P:methylation"/>
    <property type="evidence" value="ECO:0007669"/>
    <property type="project" value="UniProtKB-KW"/>
</dbReference>
<gene>
    <name evidence="2" type="ORF">POL68_07510</name>
</gene>
<name>A0ABT5D3R2_9BACT</name>
<dbReference type="Pfam" id="PF05050">
    <property type="entry name" value="Methyltransf_21"/>
    <property type="match status" value="1"/>
</dbReference>
<dbReference type="RefSeq" id="WP_272136041.1">
    <property type="nucleotide sequence ID" value="NZ_JAQNDM010000002.1"/>
</dbReference>
<dbReference type="PANTHER" id="PTHR34203:SF15">
    <property type="entry name" value="SLL1173 PROTEIN"/>
    <property type="match status" value="1"/>
</dbReference>
<keyword evidence="2" id="KW-0808">Transferase</keyword>
<proteinExistence type="predicted"/>
<protein>
    <submittedName>
        <fullName evidence="2">FkbM family methyltransferase</fullName>
    </submittedName>
</protein>
<organism evidence="2 3">
    <name type="scientific">Stigmatella ashevillensis</name>
    <dbReference type="NCBI Taxonomy" id="2995309"/>
    <lineage>
        <taxon>Bacteria</taxon>
        <taxon>Pseudomonadati</taxon>
        <taxon>Myxococcota</taxon>
        <taxon>Myxococcia</taxon>
        <taxon>Myxococcales</taxon>
        <taxon>Cystobacterineae</taxon>
        <taxon>Archangiaceae</taxon>
        <taxon>Stigmatella</taxon>
    </lineage>
</organism>
<keyword evidence="2" id="KW-0489">Methyltransferase</keyword>
<dbReference type="Gene3D" id="3.40.50.150">
    <property type="entry name" value="Vaccinia Virus protein VP39"/>
    <property type="match status" value="1"/>
</dbReference>
<dbReference type="PANTHER" id="PTHR34203">
    <property type="entry name" value="METHYLTRANSFERASE, FKBM FAMILY PROTEIN"/>
    <property type="match status" value="1"/>
</dbReference>
<dbReference type="InterPro" id="IPR029063">
    <property type="entry name" value="SAM-dependent_MTases_sf"/>
</dbReference>